<accession>A0A9X3WUE0</accession>
<dbReference type="EMBL" id="JAMQKB010000004">
    <property type="protein sequence ID" value="MDC3424156.1"/>
    <property type="molecule type" value="Genomic_DNA"/>
</dbReference>
<keyword evidence="2" id="KW-1185">Reference proteome</keyword>
<organism evidence="1 2">
    <name type="scientific">Terrihalobacillus insolitus</name>
    <dbReference type="NCBI Taxonomy" id="2950438"/>
    <lineage>
        <taxon>Bacteria</taxon>
        <taxon>Bacillati</taxon>
        <taxon>Bacillota</taxon>
        <taxon>Bacilli</taxon>
        <taxon>Bacillales</taxon>
        <taxon>Bacillaceae</taxon>
        <taxon>Terrihalobacillus</taxon>
    </lineage>
</organism>
<dbReference type="AlphaFoldDB" id="A0A9X3WUE0"/>
<evidence type="ECO:0000313" key="2">
    <source>
        <dbReference type="Proteomes" id="UP001145050"/>
    </source>
</evidence>
<gene>
    <name evidence="1" type="ORF">NC797_06490</name>
</gene>
<dbReference type="RefSeq" id="WP_272435956.1">
    <property type="nucleotide sequence ID" value="NZ_JAMQKB010000004.1"/>
</dbReference>
<comment type="caution">
    <text evidence="1">The sequence shown here is derived from an EMBL/GenBank/DDBJ whole genome shotgun (WGS) entry which is preliminary data.</text>
</comment>
<dbReference type="Proteomes" id="UP001145050">
    <property type="component" value="Unassembled WGS sequence"/>
</dbReference>
<sequence length="100" mass="11776">MDKPSIGALEDLLIEVKEQSHVLNRMFFSVINQKVRMKSVIQHTWATIHEFRLEYSLLDGEEPDQTIQKVAGQLSRMRSLVMEEEFILQWKRSIQFSVVL</sequence>
<name>A0A9X3WUE0_9BACI</name>
<evidence type="ECO:0000313" key="1">
    <source>
        <dbReference type="EMBL" id="MDC3424156.1"/>
    </source>
</evidence>
<protein>
    <submittedName>
        <fullName evidence="1">Uncharacterized protein</fullName>
    </submittedName>
</protein>
<proteinExistence type="predicted"/>
<reference evidence="1" key="1">
    <citation type="submission" date="2022-06" db="EMBL/GenBank/DDBJ databases">
        <title>Aquibacillus sp. a new bacterium isolated from soil saline samples.</title>
        <authorList>
            <person name="Galisteo C."/>
            <person name="De La Haba R."/>
            <person name="Sanchez-Porro C."/>
            <person name="Ventosa A."/>
        </authorList>
    </citation>
    <scope>NUCLEOTIDE SEQUENCE</scope>
    <source>
        <strain evidence="1">3ASR75-11</strain>
    </source>
</reference>